<dbReference type="EMBL" id="KC131130">
    <property type="protein sequence ID" value="AGB07265.1"/>
    <property type="molecule type" value="Genomic_DNA"/>
</dbReference>
<dbReference type="GeneID" id="40103027"/>
<dbReference type="Proteomes" id="UP000272155">
    <property type="component" value="Segment"/>
</dbReference>
<evidence type="ECO:0000313" key="3">
    <source>
        <dbReference type="Proteomes" id="UP000272155"/>
    </source>
</evidence>
<dbReference type="KEGG" id="vg:40103027"/>
<dbReference type="RefSeq" id="YP_009626127.1">
    <property type="nucleotide sequence ID" value="NC_042136.1"/>
</dbReference>
<evidence type="ECO:0000256" key="1">
    <source>
        <dbReference type="SAM" id="Coils"/>
    </source>
</evidence>
<keyword evidence="1" id="KW-0175">Coiled coil</keyword>
<feature type="coiled-coil region" evidence="1">
    <location>
        <begin position="50"/>
        <end position="77"/>
    </location>
</feature>
<protein>
    <submittedName>
        <fullName evidence="2">Uncharacterized protein</fullName>
    </submittedName>
</protein>
<name>V9LZZ7_9CAUD</name>
<keyword evidence="3" id="KW-1185">Reference proteome</keyword>
<reference evidence="2 3" key="1">
    <citation type="submission" date="2012-11" db="EMBL/GenBank/DDBJ databases">
        <title>Complete genome sequence of a novel phiKZ-like Vibrio phage.</title>
        <authorList>
            <person name="Luo Z."/>
            <person name="Yu Y."/>
        </authorList>
    </citation>
    <scope>NUCLEOTIDE SEQUENCE [LARGE SCALE GENOMIC DNA]</scope>
</reference>
<evidence type="ECO:0000313" key="2">
    <source>
        <dbReference type="EMBL" id="AGB07265.1"/>
    </source>
</evidence>
<accession>V9LZZ7</accession>
<sequence length="160" mass="16612">MSNKANNNQEIERVEAAVMGENTQSSEVVYSTELADENGGPTEAELNDFQEKLKEAVETQEANAKEAKETVEALRVRVNLNRVAGGLVGTLASALVTRNYSAVASGVCATIAVSASMDNGPSEEGALYNTGVGFAAGFTTGLLGGTLTNFLTGSDESEEA</sequence>
<proteinExistence type="predicted"/>
<organism evidence="2 3">
    <name type="scientific">Vibrio phage VP4B</name>
    <dbReference type="NCBI Taxonomy" id="1262540"/>
    <lineage>
        <taxon>Viruses</taxon>
        <taxon>Duplodnaviria</taxon>
        <taxon>Heunggongvirae</taxon>
        <taxon>Uroviricota</taxon>
        <taxon>Caudoviricetes</taxon>
        <taxon>Chimalliviridae</taxon>
        <taxon>Gorgonvirinae</taxon>
        <taxon>Tidunavirus</taxon>
        <taxon>Tidunavirus VP4B</taxon>
    </lineage>
</organism>